<dbReference type="Proteomes" id="UP000504634">
    <property type="component" value="Unplaced"/>
</dbReference>
<evidence type="ECO:0000313" key="3">
    <source>
        <dbReference type="RefSeq" id="XP_030388565.1"/>
    </source>
</evidence>
<dbReference type="PANTHER" id="PTHR24047">
    <property type="entry name" value="FI01909P-RELATED"/>
    <property type="match status" value="1"/>
</dbReference>
<keyword evidence="2" id="KW-1185">Reference proteome</keyword>
<evidence type="ECO:0000256" key="1">
    <source>
        <dbReference type="SAM" id="SignalP"/>
    </source>
</evidence>
<name>A0A6J2UK51_DROLE</name>
<proteinExistence type="predicted"/>
<accession>A0A6J2UK51</accession>
<organism evidence="2 3">
    <name type="scientific">Drosophila lebanonensis</name>
    <name type="common">Fruit fly</name>
    <name type="synonym">Scaptodrosophila lebanonensis</name>
    <dbReference type="NCBI Taxonomy" id="7225"/>
    <lineage>
        <taxon>Eukaryota</taxon>
        <taxon>Metazoa</taxon>
        <taxon>Ecdysozoa</taxon>
        <taxon>Arthropoda</taxon>
        <taxon>Hexapoda</taxon>
        <taxon>Insecta</taxon>
        <taxon>Pterygota</taxon>
        <taxon>Neoptera</taxon>
        <taxon>Endopterygota</taxon>
        <taxon>Diptera</taxon>
        <taxon>Brachycera</taxon>
        <taxon>Muscomorpha</taxon>
        <taxon>Ephydroidea</taxon>
        <taxon>Drosophilidae</taxon>
        <taxon>Scaptodrosophila</taxon>
    </lineage>
</organism>
<gene>
    <name evidence="3" type="primary">LOC115634797</name>
</gene>
<dbReference type="InterPro" id="IPR053255">
    <property type="entry name" value="EGF-like_domain"/>
</dbReference>
<feature type="chain" id="PRO_5027097116" evidence="1">
    <location>
        <begin position="22"/>
        <end position="199"/>
    </location>
</feature>
<sequence length="199" mass="22607">MLLSSPLLLLFLLLQLRHSSSYELNKPPPFCSPYEMLIVNTHQCVRRCHILCVDGVCFEDGPCPCAEQYMTSFMKGLVCAADCLPGCKEAGGYCAAPDLCVCRKNKRYYFDPVTRLCRRRGPHLLDRCRGRCINGRCSYNGECICAQGYELRTTLRGIVCMPICTFDCGRKAFCFAPNMCACRHKHHHYGWDGKCTKDY</sequence>
<dbReference type="PANTHER" id="PTHR24047:SF32">
    <property type="entry name" value="FI01909P-RELATED"/>
    <property type="match status" value="1"/>
</dbReference>
<dbReference type="Gene3D" id="2.10.25.10">
    <property type="entry name" value="Laminin"/>
    <property type="match status" value="2"/>
</dbReference>
<dbReference type="RefSeq" id="XP_030388565.1">
    <property type="nucleotide sequence ID" value="XM_030532705.1"/>
</dbReference>
<keyword evidence="1" id="KW-0732">Signal</keyword>
<reference evidence="3" key="1">
    <citation type="submission" date="2025-08" db="UniProtKB">
        <authorList>
            <consortium name="RefSeq"/>
        </authorList>
    </citation>
    <scope>IDENTIFICATION</scope>
    <source>
        <strain evidence="3">11010-0011.00</strain>
        <tissue evidence="3">Whole body</tissue>
    </source>
</reference>
<feature type="signal peptide" evidence="1">
    <location>
        <begin position="1"/>
        <end position="21"/>
    </location>
</feature>
<dbReference type="AlphaFoldDB" id="A0A6J2UK51"/>
<evidence type="ECO:0000313" key="2">
    <source>
        <dbReference type="Proteomes" id="UP000504634"/>
    </source>
</evidence>
<dbReference type="OrthoDB" id="10045365at2759"/>
<protein>
    <submittedName>
        <fullName evidence="3">Wnt inhibitory factor 1</fullName>
    </submittedName>
</protein>
<dbReference type="GeneID" id="115634797"/>